<gene>
    <name evidence="1" type="ORF">UV59_C0008G0030</name>
</gene>
<dbReference type="Gene3D" id="3.60.15.10">
    <property type="entry name" value="Ribonuclease Z/Hydroxyacylglutathione hydrolase-like"/>
    <property type="match status" value="1"/>
</dbReference>
<reference evidence="1 2" key="1">
    <citation type="journal article" date="2015" name="Nature">
        <title>rRNA introns, odd ribosomes, and small enigmatic genomes across a large radiation of phyla.</title>
        <authorList>
            <person name="Brown C.T."/>
            <person name="Hug L.A."/>
            <person name="Thomas B.C."/>
            <person name="Sharon I."/>
            <person name="Castelle C.J."/>
            <person name="Singh A."/>
            <person name="Wilkins M.J."/>
            <person name="Williams K.H."/>
            <person name="Banfield J.F."/>
        </authorList>
    </citation>
    <scope>NUCLEOTIDE SEQUENCE [LARGE SCALE GENOMIC DNA]</scope>
</reference>
<dbReference type="AlphaFoldDB" id="A0A0G1CIM3"/>
<dbReference type="STRING" id="1618436.UV59_C0008G0030"/>
<evidence type="ECO:0000313" key="1">
    <source>
        <dbReference type="EMBL" id="KKS85337.1"/>
    </source>
</evidence>
<dbReference type="Pfam" id="PF13483">
    <property type="entry name" value="Lactamase_B_3"/>
    <property type="match status" value="1"/>
</dbReference>
<dbReference type="PANTHER" id="PTHR39189">
    <property type="entry name" value="UPF0173 METAL-DEPENDENT HYDROLASE YTKL"/>
    <property type="match status" value="1"/>
</dbReference>
<dbReference type="GO" id="GO:0016787">
    <property type="term" value="F:hydrolase activity"/>
    <property type="evidence" value="ECO:0007669"/>
    <property type="project" value="UniProtKB-KW"/>
</dbReference>
<protein>
    <submittedName>
        <fullName evidence="1">Zn-dependent hydrolase of the beta-lactamase fold-like protein</fullName>
    </submittedName>
</protein>
<dbReference type="InterPro" id="IPR036866">
    <property type="entry name" value="RibonucZ/Hydroxyglut_hydro"/>
</dbReference>
<comment type="caution">
    <text evidence="1">The sequence shown here is derived from an EMBL/GenBank/DDBJ whole genome shotgun (WGS) entry which is preliminary data.</text>
</comment>
<sequence length="221" mass="24218">MDVIPLGHSAFKLKGKLATVICDPYDPEMTGLKLPKNHLKAHIVTVSHQHPDHNYTKPVEPEDEESEVLIFSEPGEYEVRGVEVTGIGTFHDNSEGSERGTNTVFRITVDGIHIVHCGDLGHQLTEAQLEQIGNCDILLIPVGGHFTIGPTDAVKVVNALEPGIVLPMHYKRTGLNEKNFAPLVEVGEFLKEIGKEAVVAQPKLSISKDKLPEETQVIVLE</sequence>
<dbReference type="EMBL" id="LCFB01000008">
    <property type="protein sequence ID" value="KKS85337.1"/>
    <property type="molecule type" value="Genomic_DNA"/>
</dbReference>
<keyword evidence="1" id="KW-0378">Hydrolase</keyword>
<accession>A0A0G1CIM3</accession>
<dbReference type="SUPFAM" id="SSF56281">
    <property type="entry name" value="Metallo-hydrolase/oxidoreductase"/>
    <property type="match status" value="1"/>
</dbReference>
<organism evidence="1 2">
    <name type="scientific">Candidatus Gottesmanbacteria bacterium GW2011_GWA1_43_11</name>
    <dbReference type="NCBI Taxonomy" id="1618436"/>
    <lineage>
        <taxon>Bacteria</taxon>
        <taxon>Candidatus Gottesmaniibacteriota</taxon>
    </lineage>
</organism>
<dbReference type="Proteomes" id="UP000034543">
    <property type="component" value="Unassembled WGS sequence"/>
</dbReference>
<name>A0A0G1CIM3_9BACT</name>
<evidence type="ECO:0000313" key="2">
    <source>
        <dbReference type="Proteomes" id="UP000034543"/>
    </source>
</evidence>
<proteinExistence type="predicted"/>
<dbReference type="PANTHER" id="PTHR39189:SF1">
    <property type="entry name" value="UPF0173 METAL-DEPENDENT HYDROLASE YTKL"/>
    <property type="match status" value="1"/>
</dbReference>